<proteinExistence type="predicted"/>
<organism evidence="2 3">
    <name type="scientific">Scleroderma citrinum Foug A</name>
    <dbReference type="NCBI Taxonomy" id="1036808"/>
    <lineage>
        <taxon>Eukaryota</taxon>
        <taxon>Fungi</taxon>
        <taxon>Dikarya</taxon>
        <taxon>Basidiomycota</taxon>
        <taxon>Agaricomycotina</taxon>
        <taxon>Agaricomycetes</taxon>
        <taxon>Agaricomycetidae</taxon>
        <taxon>Boletales</taxon>
        <taxon>Sclerodermatineae</taxon>
        <taxon>Sclerodermataceae</taxon>
        <taxon>Scleroderma</taxon>
    </lineage>
</organism>
<protein>
    <submittedName>
        <fullName evidence="2">Uncharacterized protein</fullName>
    </submittedName>
</protein>
<reference evidence="3" key="2">
    <citation type="submission" date="2015-01" db="EMBL/GenBank/DDBJ databases">
        <title>Evolutionary Origins and Diversification of the Mycorrhizal Mutualists.</title>
        <authorList>
            <consortium name="DOE Joint Genome Institute"/>
            <consortium name="Mycorrhizal Genomics Consortium"/>
            <person name="Kohler A."/>
            <person name="Kuo A."/>
            <person name="Nagy L.G."/>
            <person name="Floudas D."/>
            <person name="Copeland A."/>
            <person name="Barry K.W."/>
            <person name="Cichocki N."/>
            <person name="Veneault-Fourrey C."/>
            <person name="LaButti K."/>
            <person name="Lindquist E.A."/>
            <person name="Lipzen A."/>
            <person name="Lundell T."/>
            <person name="Morin E."/>
            <person name="Murat C."/>
            <person name="Riley R."/>
            <person name="Ohm R."/>
            <person name="Sun H."/>
            <person name="Tunlid A."/>
            <person name="Henrissat B."/>
            <person name="Grigoriev I.V."/>
            <person name="Hibbett D.S."/>
            <person name="Martin F."/>
        </authorList>
    </citation>
    <scope>NUCLEOTIDE SEQUENCE [LARGE SCALE GENOMIC DNA]</scope>
    <source>
        <strain evidence="3">Foug A</strain>
    </source>
</reference>
<feature type="chain" id="PRO_5002172057" evidence="1">
    <location>
        <begin position="19"/>
        <end position="156"/>
    </location>
</feature>
<accession>A0A0C2ZH63</accession>
<dbReference type="Proteomes" id="UP000053989">
    <property type="component" value="Unassembled WGS sequence"/>
</dbReference>
<feature type="signal peptide" evidence="1">
    <location>
        <begin position="1"/>
        <end position="18"/>
    </location>
</feature>
<evidence type="ECO:0000256" key="1">
    <source>
        <dbReference type="SAM" id="SignalP"/>
    </source>
</evidence>
<dbReference type="EMBL" id="KN822056">
    <property type="protein sequence ID" value="KIM60998.1"/>
    <property type="molecule type" value="Genomic_DNA"/>
</dbReference>
<name>A0A0C2ZH63_9AGAM</name>
<sequence length="156" mass="15616">MRVSIALLITALVAPVLATPAPNLEAFNAVVKRNVAPMDAVDLSKREVSLGSVSRDIDATSGNIYARDGNSQLSELLQGAVAQGSLNPSDAESLLSKISALNNPQVTSQVTAVLSELLGGLSGPGSVASRDGGSSGGLLGLVLGLLDTVLGLLGGL</sequence>
<dbReference type="HOGENOM" id="CLU_119666_0_0_1"/>
<keyword evidence="3" id="KW-1185">Reference proteome</keyword>
<evidence type="ECO:0000313" key="3">
    <source>
        <dbReference type="Proteomes" id="UP000053989"/>
    </source>
</evidence>
<reference evidence="2 3" key="1">
    <citation type="submission" date="2014-04" db="EMBL/GenBank/DDBJ databases">
        <authorList>
            <consortium name="DOE Joint Genome Institute"/>
            <person name="Kuo A."/>
            <person name="Kohler A."/>
            <person name="Nagy L.G."/>
            <person name="Floudas D."/>
            <person name="Copeland A."/>
            <person name="Barry K.W."/>
            <person name="Cichocki N."/>
            <person name="Veneault-Fourrey C."/>
            <person name="LaButti K."/>
            <person name="Lindquist E.A."/>
            <person name="Lipzen A."/>
            <person name="Lundell T."/>
            <person name="Morin E."/>
            <person name="Murat C."/>
            <person name="Sun H."/>
            <person name="Tunlid A."/>
            <person name="Henrissat B."/>
            <person name="Grigoriev I.V."/>
            <person name="Hibbett D.S."/>
            <person name="Martin F."/>
            <person name="Nordberg H.P."/>
            <person name="Cantor M.N."/>
            <person name="Hua S.X."/>
        </authorList>
    </citation>
    <scope>NUCLEOTIDE SEQUENCE [LARGE SCALE GENOMIC DNA]</scope>
    <source>
        <strain evidence="2 3">Foug A</strain>
    </source>
</reference>
<evidence type="ECO:0000313" key="2">
    <source>
        <dbReference type="EMBL" id="KIM60998.1"/>
    </source>
</evidence>
<dbReference type="InParanoid" id="A0A0C2ZH63"/>
<gene>
    <name evidence="2" type="ORF">SCLCIDRAFT_1216305</name>
</gene>
<keyword evidence="1" id="KW-0732">Signal</keyword>
<dbReference type="AlphaFoldDB" id="A0A0C2ZH63"/>